<dbReference type="InterPro" id="IPR000905">
    <property type="entry name" value="Gcp-like_dom"/>
</dbReference>
<reference evidence="12" key="1">
    <citation type="journal article" date="2019" name="bioRxiv">
        <title>The Genome of the Zebra Mussel, Dreissena polymorpha: A Resource for Invasive Species Research.</title>
        <authorList>
            <person name="McCartney M.A."/>
            <person name="Auch B."/>
            <person name="Kono T."/>
            <person name="Mallez S."/>
            <person name="Zhang Y."/>
            <person name="Obille A."/>
            <person name="Becker A."/>
            <person name="Abrahante J.E."/>
            <person name="Garbe J."/>
            <person name="Badalamenti J.P."/>
            <person name="Herman A."/>
            <person name="Mangelson H."/>
            <person name="Liachko I."/>
            <person name="Sullivan S."/>
            <person name="Sone E.D."/>
            <person name="Koren S."/>
            <person name="Silverstein K.A.T."/>
            <person name="Beckman K.B."/>
            <person name="Gohl D.M."/>
        </authorList>
    </citation>
    <scope>NUCLEOTIDE SEQUENCE</scope>
    <source>
        <strain evidence="12">Duluth1</strain>
        <tissue evidence="12">Whole animal</tissue>
    </source>
</reference>
<evidence type="ECO:0000256" key="4">
    <source>
        <dbReference type="ARBA" id="ARBA00022694"/>
    </source>
</evidence>
<organism evidence="12 13">
    <name type="scientific">Dreissena polymorpha</name>
    <name type="common">Zebra mussel</name>
    <name type="synonym">Mytilus polymorpha</name>
    <dbReference type="NCBI Taxonomy" id="45954"/>
    <lineage>
        <taxon>Eukaryota</taxon>
        <taxon>Metazoa</taxon>
        <taxon>Spiralia</taxon>
        <taxon>Lophotrochozoa</taxon>
        <taxon>Mollusca</taxon>
        <taxon>Bivalvia</taxon>
        <taxon>Autobranchia</taxon>
        <taxon>Heteroconchia</taxon>
        <taxon>Euheterodonta</taxon>
        <taxon>Imparidentia</taxon>
        <taxon>Neoheterodontei</taxon>
        <taxon>Myida</taxon>
        <taxon>Dreissenoidea</taxon>
        <taxon>Dreissenidae</taxon>
        <taxon>Dreissena</taxon>
    </lineage>
</organism>
<dbReference type="GO" id="GO:0061711">
    <property type="term" value="F:tRNA N(6)-L-threonylcarbamoyladenine synthase activity"/>
    <property type="evidence" value="ECO:0007669"/>
    <property type="project" value="UniProtKB-EC"/>
</dbReference>
<evidence type="ECO:0000313" key="12">
    <source>
        <dbReference type="EMBL" id="KAH3715962.1"/>
    </source>
</evidence>
<keyword evidence="3 10" id="KW-0808">Transferase</keyword>
<dbReference type="GO" id="GO:0005739">
    <property type="term" value="C:mitochondrion"/>
    <property type="evidence" value="ECO:0007669"/>
    <property type="project" value="UniProtKB-SubCell"/>
</dbReference>
<evidence type="ECO:0000256" key="10">
    <source>
        <dbReference type="HAMAP-Rule" id="MF_03179"/>
    </source>
</evidence>
<keyword evidence="4 10" id="KW-0819">tRNA processing</keyword>
<evidence type="ECO:0000256" key="2">
    <source>
        <dbReference type="ARBA" id="ARBA00012156"/>
    </source>
</evidence>
<dbReference type="NCBIfam" id="TIGR00329">
    <property type="entry name" value="gcp_kae1"/>
    <property type="match status" value="1"/>
</dbReference>
<keyword evidence="13" id="KW-1185">Reference proteome</keyword>
<dbReference type="Pfam" id="PF00814">
    <property type="entry name" value="TsaD"/>
    <property type="match status" value="1"/>
</dbReference>
<dbReference type="EMBL" id="JAIWYP010000013">
    <property type="protein sequence ID" value="KAH3715962.1"/>
    <property type="molecule type" value="Genomic_DNA"/>
</dbReference>
<accession>A0A9D4C269</accession>
<reference evidence="12" key="2">
    <citation type="submission" date="2020-11" db="EMBL/GenBank/DDBJ databases">
        <authorList>
            <person name="McCartney M.A."/>
            <person name="Auch B."/>
            <person name="Kono T."/>
            <person name="Mallez S."/>
            <person name="Becker A."/>
            <person name="Gohl D.M."/>
            <person name="Silverstein K.A.T."/>
            <person name="Koren S."/>
            <person name="Bechman K.B."/>
            <person name="Herman A."/>
            <person name="Abrahante J.E."/>
            <person name="Garbe J."/>
        </authorList>
    </citation>
    <scope>NUCLEOTIDE SEQUENCE</scope>
    <source>
        <strain evidence="12">Duluth1</strain>
        <tissue evidence="12">Whole animal</tissue>
    </source>
</reference>
<feature type="domain" description="Gcp-like" evidence="11">
    <location>
        <begin position="53"/>
        <end position="358"/>
    </location>
</feature>
<evidence type="ECO:0000256" key="9">
    <source>
        <dbReference type="ARBA" id="ARBA00048117"/>
    </source>
</evidence>
<evidence type="ECO:0000256" key="8">
    <source>
        <dbReference type="ARBA" id="ARBA00023315"/>
    </source>
</evidence>
<comment type="subunit">
    <text evidence="10">Homodimer.</text>
</comment>
<dbReference type="PRINTS" id="PR00789">
    <property type="entry name" value="OSIALOPTASE"/>
</dbReference>
<comment type="similarity">
    <text evidence="10">Belongs to the KAE1 / TsaD family.</text>
</comment>
<evidence type="ECO:0000256" key="7">
    <source>
        <dbReference type="ARBA" id="ARBA00023128"/>
    </source>
</evidence>
<name>A0A9D4C269_DREPO</name>
<proteinExistence type="inferred from homology"/>
<dbReference type="HAMAP" id="MF_01445">
    <property type="entry name" value="TsaD"/>
    <property type="match status" value="1"/>
</dbReference>
<dbReference type="PANTHER" id="PTHR11735">
    <property type="entry name" value="TRNA N6-ADENOSINE THREONYLCARBAMOYLTRANSFERASE"/>
    <property type="match status" value="1"/>
</dbReference>
<dbReference type="GO" id="GO:0002949">
    <property type="term" value="P:tRNA threonylcarbamoyladenosine modification"/>
    <property type="evidence" value="ECO:0007669"/>
    <property type="project" value="UniProtKB-UniRule"/>
</dbReference>
<comment type="cofactor">
    <cofactor evidence="10">
        <name>a divalent metal cation</name>
        <dbReference type="ChEBI" id="CHEBI:60240"/>
    </cofactor>
    <text evidence="10">Binds 1 divalent metal cation per subunit.</text>
</comment>
<dbReference type="InterPro" id="IPR043129">
    <property type="entry name" value="ATPase_NBD"/>
</dbReference>
<evidence type="ECO:0000259" key="11">
    <source>
        <dbReference type="Pfam" id="PF00814"/>
    </source>
</evidence>
<evidence type="ECO:0000256" key="6">
    <source>
        <dbReference type="ARBA" id="ARBA00022946"/>
    </source>
</evidence>
<keyword evidence="8 10" id="KW-0012">Acyltransferase</keyword>
<comment type="function">
    <text evidence="10">Required for the formation of a threonylcarbamoyl group on adenosine at position 37 (t(6)A37) in mitochondrial tRNAs that read codons beginning with adenine. Probably involved in the transfer of the threonylcarbamoyl moiety of threonylcarbamoyl-AMP (TC-AMP) to the N6 group of A37. Involved in mitochondrial genome maintenance.</text>
</comment>
<keyword evidence="7 10" id="KW-0496">Mitochondrion</keyword>
<dbReference type="SUPFAM" id="SSF53067">
    <property type="entry name" value="Actin-like ATPase domain"/>
    <property type="match status" value="1"/>
</dbReference>
<dbReference type="GO" id="GO:0046872">
    <property type="term" value="F:metal ion binding"/>
    <property type="evidence" value="ECO:0007669"/>
    <property type="project" value="UniProtKB-KW"/>
</dbReference>
<sequence length="407" mass="44671">MTSCSCFKRNIRSLVTLNRDVNNTNKGEIRARILGIETSCDDTGAAVVNEKGEIIGNALHSQTETTVSLGGVLPQYAKALHKKHIDTIVKDALQKAQLHPKELDAVAVTVEPGMPLSLEVGLSYAKQMVLEHGLPMIPIHHMEAHALTARMVEQIDFPFLVFLASGGHCLLAVARDVDDFLLLGNCTDCAPGDAFDKVARRLKLKTLPECTGKSGGAMIEHLSRCGNRDTFNAPDVFFKKRSCNFSFHGIKSHYMRYILEEESKQGIEGSGVISNASDLCASFQYAILRHMCRPLQRALVFCDNNNLLAETKTVVLSGGVACNRYLRHGIEKVCVTHGARLVVPPPELCTDNGIMIAWNGIEKYLCGRGFVDDPQSVCYRNRSPLGTDITEEVTKAHIKVKLIDLGL</sequence>
<protein>
    <recommendedName>
        <fullName evidence="2">N(6)-L-threonylcarbamoyladenine synthase</fullName>
        <ecNumber evidence="2">2.3.1.234</ecNumber>
    </recommendedName>
</protein>
<dbReference type="AlphaFoldDB" id="A0A9D4C269"/>
<comment type="caution">
    <text evidence="12">The sequence shown here is derived from an EMBL/GenBank/DDBJ whole genome shotgun (WGS) entry which is preliminary data.</text>
</comment>
<evidence type="ECO:0000256" key="1">
    <source>
        <dbReference type="ARBA" id="ARBA00004173"/>
    </source>
</evidence>
<evidence type="ECO:0000256" key="5">
    <source>
        <dbReference type="ARBA" id="ARBA00022723"/>
    </source>
</evidence>
<dbReference type="FunFam" id="3.30.420.40:FF:000083">
    <property type="entry name" value="Probable tRNA N6-adenosine threonylcarbamoyltransferase, mitochondrial"/>
    <property type="match status" value="1"/>
</dbReference>
<comment type="catalytic activity">
    <reaction evidence="9 10">
        <text>L-threonylcarbamoyladenylate + adenosine(37) in tRNA = N(6)-L-threonylcarbamoyladenosine(37) in tRNA + AMP + H(+)</text>
        <dbReference type="Rhea" id="RHEA:37059"/>
        <dbReference type="Rhea" id="RHEA-COMP:10162"/>
        <dbReference type="Rhea" id="RHEA-COMP:10163"/>
        <dbReference type="ChEBI" id="CHEBI:15378"/>
        <dbReference type="ChEBI" id="CHEBI:73682"/>
        <dbReference type="ChEBI" id="CHEBI:74411"/>
        <dbReference type="ChEBI" id="CHEBI:74418"/>
        <dbReference type="ChEBI" id="CHEBI:456215"/>
        <dbReference type="EC" id="2.3.1.234"/>
    </reaction>
</comment>
<keyword evidence="6" id="KW-0809">Transit peptide</keyword>
<gene>
    <name evidence="12" type="ORF">DPMN_058678</name>
</gene>
<dbReference type="EC" id="2.3.1.234" evidence="2"/>
<evidence type="ECO:0000256" key="3">
    <source>
        <dbReference type="ARBA" id="ARBA00022679"/>
    </source>
</evidence>
<evidence type="ECO:0000313" key="13">
    <source>
        <dbReference type="Proteomes" id="UP000828390"/>
    </source>
</evidence>
<dbReference type="CDD" id="cd24134">
    <property type="entry name" value="ASKHA_NBD_OSGEPL1_QRI7_euk"/>
    <property type="match status" value="1"/>
</dbReference>
<dbReference type="PANTHER" id="PTHR11735:SF6">
    <property type="entry name" value="TRNA N6-ADENOSINE THREONYLCARBAMOYLTRANSFERASE, MITOCHONDRIAL"/>
    <property type="match status" value="1"/>
</dbReference>
<dbReference type="Gene3D" id="3.30.420.40">
    <property type="match status" value="2"/>
</dbReference>
<comment type="subcellular location">
    <subcellularLocation>
        <location evidence="1 10">Mitochondrion</location>
    </subcellularLocation>
</comment>
<keyword evidence="5 10" id="KW-0479">Metal-binding</keyword>
<dbReference type="InterPro" id="IPR022450">
    <property type="entry name" value="TsaD"/>
</dbReference>
<dbReference type="InterPro" id="IPR017861">
    <property type="entry name" value="KAE1/TsaD"/>
</dbReference>
<dbReference type="Proteomes" id="UP000828390">
    <property type="component" value="Unassembled WGS sequence"/>
</dbReference>